<evidence type="ECO:0000259" key="1">
    <source>
        <dbReference type="Pfam" id="PF02625"/>
    </source>
</evidence>
<dbReference type="AlphaFoldDB" id="A0A345EAF5"/>
<dbReference type="Proteomes" id="UP000252985">
    <property type="component" value="Chromosome"/>
</dbReference>
<dbReference type="KEGG" id="haq:DU484_04475"/>
<accession>A0A345EAF5</accession>
<proteinExistence type="predicted"/>
<dbReference type="InterPro" id="IPR003777">
    <property type="entry name" value="XdhC_CoxI"/>
</dbReference>
<dbReference type="Pfam" id="PF13478">
    <property type="entry name" value="XdhC_C"/>
    <property type="match status" value="1"/>
</dbReference>
<feature type="domain" description="XdhC Rossmann" evidence="2">
    <location>
        <begin position="209"/>
        <end position="353"/>
    </location>
</feature>
<dbReference type="GeneID" id="37286207"/>
<dbReference type="PANTHER" id="PTHR30388:SF6">
    <property type="entry name" value="XANTHINE DEHYDROGENASE SUBUNIT A-RELATED"/>
    <property type="match status" value="1"/>
</dbReference>
<dbReference type="RefSeq" id="WP_114605210.1">
    <property type="nucleotide sequence ID" value="NZ_CP031148.1"/>
</dbReference>
<reference evidence="3 4" key="1">
    <citation type="submission" date="2018-07" db="EMBL/GenBank/DDBJ databases">
        <title>Genome sequences of Haloplanus sp. CBA1112.</title>
        <authorList>
            <person name="Kim Y.B."/>
            <person name="Roh S.W."/>
        </authorList>
    </citation>
    <scope>NUCLEOTIDE SEQUENCE [LARGE SCALE GENOMIC DNA]</scope>
    <source>
        <strain evidence="3 4">CBA1112</strain>
    </source>
</reference>
<dbReference type="PANTHER" id="PTHR30388">
    <property type="entry name" value="ALDEHYDE OXIDOREDUCTASE MOLYBDENUM COFACTOR ASSEMBLY PROTEIN"/>
    <property type="match status" value="1"/>
</dbReference>
<gene>
    <name evidence="3" type="ORF">DU484_04475</name>
</gene>
<organism evidence="3 4">
    <name type="scientific">Haloplanus rubicundus</name>
    <dbReference type="NCBI Taxonomy" id="1547898"/>
    <lineage>
        <taxon>Archaea</taxon>
        <taxon>Methanobacteriati</taxon>
        <taxon>Methanobacteriota</taxon>
        <taxon>Stenosarchaea group</taxon>
        <taxon>Halobacteria</taxon>
        <taxon>Halobacteriales</taxon>
        <taxon>Haloferacaceae</taxon>
        <taxon>Haloplanus</taxon>
    </lineage>
</organism>
<evidence type="ECO:0000259" key="2">
    <source>
        <dbReference type="Pfam" id="PF13478"/>
    </source>
</evidence>
<protein>
    <submittedName>
        <fullName evidence="3">XdhC/CoxI family protein</fullName>
    </submittedName>
</protein>
<dbReference type="EMBL" id="CP031148">
    <property type="protein sequence ID" value="AXG09177.1"/>
    <property type="molecule type" value="Genomic_DNA"/>
</dbReference>
<feature type="domain" description="XdhC- CoxI" evidence="1">
    <location>
        <begin position="23"/>
        <end position="86"/>
    </location>
</feature>
<dbReference type="InterPro" id="IPR052698">
    <property type="entry name" value="MoCofactor_Util/Proc"/>
</dbReference>
<evidence type="ECO:0000313" key="3">
    <source>
        <dbReference type="EMBL" id="AXG09177.1"/>
    </source>
</evidence>
<dbReference type="InterPro" id="IPR027051">
    <property type="entry name" value="XdhC_Rossmann_dom"/>
</dbReference>
<name>A0A345EAF5_9EURY</name>
<evidence type="ECO:0000313" key="4">
    <source>
        <dbReference type="Proteomes" id="UP000252985"/>
    </source>
</evidence>
<dbReference type="Gene3D" id="3.40.50.720">
    <property type="entry name" value="NAD(P)-binding Rossmann-like Domain"/>
    <property type="match status" value="1"/>
</dbReference>
<sequence>MTAGDWSVPETEVLDAVGGAIDDQHAVLATVVDVVGNAYRRPGAKMVVADEGDGIGSITAGCLEDEVLAIAEDVVAEGRPRVERFDLTGDDDVWGLGVGCNGVIDILLEPLDDSYRPVVDAYERGEDIVVLTVVESDTSTARRGDRAYATRANGTLSFDASGWPDWLLDALDDPATKLLATETSDTLEFEHDGERVEVFVDAVTAPPELVIFGSGHDVAPVANLGSRVDFRVTVASFRGAAATSDRFPDADRVVSTSPATIRETIDFDENTYAVVMTHNFVDDHIALEELLDTPVPYIGLLGPRERFEEIRDEFRDGGVELSEADLERIFTPAGLDLGGGTPFHIAQSVVAEVTAIRFGREPAHLTEREGHIHERPSLE</sequence>
<dbReference type="Pfam" id="PF02625">
    <property type="entry name" value="XdhC_CoxI"/>
    <property type="match status" value="1"/>
</dbReference>